<dbReference type="SMART" id="SM00327">
    <property type="entry name" value="VWA"/>
    <property type="match status" value="1"/>
</dbReference>
<evidence type="ECO:0000313" key="4">
    <source>
        <dbReference type="Proteomes" id="UP000297643"/>
    </source>
</evidence>
<dbReference type="EMBL" id="SOFM01000007">
    <property type="protein sequence ID" value="TFC07233.1"/>
    <property type="molecule type" value="Genomic_DNA"/>
</dbReference>
<keyword evidence="4" id="KW-1185">Reference proteome</keyword>
<evidence type="ECO:0000313" key="3">
    <source>
        <dbReference type="EMBL" id="TFC07233.1"/>
    </source>
</evidence>
<dbReference type="InterPro" id="IPR036465">
    <property type="entry name" value="vWFA_dom_sf"/>
</dbReference>
<dbReference type="RefSeq" id="WP_134506326.1">
    <property type="nucleotide sequence ID" value="NZ_SOFM01000007.1"/>
</dbReference>
<dbReference type="InterPro" id="IPR002035">
    <property type="entry name" value="VWF_A"/>
</dbReference>
<protein>
    <submittedName>
        <fullName evidence="3">VWA domain-containing protein</fullName>
    </submittedName>
</protein>
<accession>A0A4R8WI80</accession>
<dbReference type="Gene3D" id="3.40.50.410">
    <property type="entry name" value="von Willebrand factor, type A domain"/>
    <property type="match status" value="1"/>
</dbReference>
<dbReference type="InterPro" id="IPR011195">
    <property type="entry name" value="UCP010256"/>
</dbReference>
<dbReference type="AlphaFoldDB" id="A0A4R8WI80"/>
<dbReference type="Proteomes" id="UP000297643">
    <property type="component" value="Unassembled WGS sequence"/>
</dbReference>
<dbReference type="SUPFAM" id="SSF53300">
    <property type="entry name" value="vWA-like"/>
    <property type="match status" value="1"/>
</dbReference>
<gene>
    <name evidence="3" type="ORF">E3O32_01520</name>
</gene>
<dbReference type="CDD" id="cd00198">
    <property type="entry name" value="vWFA"/>
    <property type="match status" value="1"/>
</dbReference>
<feature type="compositionally biased region" description="Basic and acidic residues" evidence="1">
    <location>
        <begin position="105"/>
        <end position="123"/>
    </location>
</feature>
<feature type="region of interest" description="Disordered" evidence="1">
    <location>
        <begin position="88"/>
        <end position="142"/>
    </location>
</feature>
<comment type="caution">
    <text evidence="3">The sequence shown here is derived from an EMBL/GenBank/DDBJ whole genome shotgun (WGS) entry which is preliminary data.</text>
</comment>
<evidence type="ECO:0000259" key="2">
    <source>
        <dbReference type="SMART" id="SM00327"/>
    </source>
</evidence>
<reference evidence="3 4" key="1">
    <citation type="submission" date="2019-03" db="EMBL/GenBank/DDBJ databases">
        <title>Genomics of glacier-inhabiting Cryobacterium strains.</title>
        <authorList>
            <person name="Liu Q."/>
            <person name="Xin Y.-H."/>
        </authorList>
    </citation>
    <scope>NUCLEOTIDE SEQUENCE [LARGE SCALE GENOMIC DNA]</scope>
    <source>
        <strain evidence="3 4">RHLT2-21</strain>
    </source>
</reference>
<dbReference type="PANTHER" id="PTHR39338:SF6">
    <property type="entry name" value="BLL5662 PROTEIN"/>
    <property type="match status" value="1"/>
</dbReference>
<sequence length="415" mass="44723">MAETQAVRGEPRVEAAALAAGFSTALRRAGLPVSLDRAARLAEALRLVPPYALGPLYWTSRVVLVTSQDQLPVFDGVFTAVFGGLLDPADSRGDTTAPPSIGAEPRSRPAPPDDRPLGADSAERAPQPPALVPGGDSSGLDAPERETVLMMASAEERLHDMSFAELTVDEITRMRHLVRRISLSTPTRLSRRTRASATSTARLDLRRTVRAAGRTGGDPARLVYARRRPRLRRLVLLCDVSGSMEPYTRVFLSLLQGAVSGAQAEAFVFSTRLTRLTRQLALRDPDQALAQAAAGTEDWAGGTRLADSIRRFIDDHGRRGLARGAVIVLISDGWAQDDPAEVDAQMARLRRLAFRIVWVNPRKVAPDYQPLAGGMAAALPYIDAFVSGHSHTALAEVAAAIRADRIPQSANRGTK</sequence>
<dbReference type="PANTHER" id="PTHR39338">
    <property type="entry name" value="BLL5662 PROTEIN-RELATED"/>
    <property type="match status" value="1"/>
</dbReference>
<name>A0A4R8WI80_9MICO</name>
<proteinExistence type="predicted"/>
<evidence type="ECO:0000256" key="1">
    <source>
        <dbReference type="SAM" id="MobiDB-lite"/>
    </source>
</evidence>
<organism evidence="3 4">
    <name type="scientific">Cryobacterium mannosilyticum</name>
    <dbReference type="NCBI Taxonomy" id="1259190"/>
    <lineage>
        <taxon>Bacteria</taxon>
        <taxon>Bacillati</taxon>
        <taxon>Actinomycetota</taxon>
        <taxon>Actinomycetes</taxon>
        <taxon>Micrococcales</taxon>
        <taxon>Microbacteriaceae</taxon>
        <taxon>Cryobacterium</taxon>
    </lineage>
</organism>
<feature type="domain" description="VWFA" evidence="2">
    <location>
        <begin position="231"/>
        <end position="402"/>
    </location>
</feature>
<dbReference type="InterPro" id="IPR008912">
    <property type="entry name" value="Uncharacterised_CoxE"/>
</dbReference>
<dbReference type="Pfam" id="PF05762">
    <property type="entry name" value="VWA_CoxE"/>
    <property type="match status" value="1"/>
</dbReference>
<dbReference type="PIRSF" id="PIRSF010256">
    <property type="entry name" value="CoxE_vWa"/>
    <property type="match status" value="1"/>
</dbReference>